<keyword evidence="3" id="KW-0863">Zinc-finger</keyword>
<protein>
    <recommendedName>
        <fullName evidence="6">HAT C-terminal dimerisation domain-containing protein</fullName>
    </recommendedName>
</protein>
<dbReference type="PANTHER" id="PTHR46481">
    <property type="entry name" value="ZINC FINGER BED DOMAIN-CONTAINING PROTEIN 4"/>
    <property type="match status" value="1"/>
</dbReference>
<feature type="domain" description="HAT C-terminal dimerisation" evidence="6">
    <location>
        <begin position="218"/>
        <end position="274"/>
    </location>
</feature>
<keyword evidence="4" id="KW-0862">Zinc</keyword>
<accession>A0AAV5M0P0</accession>
<keyword evidence="5" id="KW-0539">Nucleus</keyword>
<dbReference type="Pfam" id="PF05699">
    <property type="entry name" value="Dimer_Tnp_hAT"/>
    <property type="match status" value="1"/>
</dbReference>
<evidence type="ECO:0000256" key="4">
    <source>
        <dbReference type="ARBA" id="ARBA00022833"/>
    </source>
</evidence>
<evidence type="ECO:0000256" key="2">
    <source>
        <dbReference type="ARBA" id="ARBA00022723"/>
    </source>
</evidence>
<evidence type="ECO:0000313" key="8">
    <source>
        <dbReference type="Proteomes" id="UP001054252"/>
    </source>
</evidence>
<keyword evidence="2" id="KW-0479">Metal-binding</keyword>
<sequence>MSLTTGTWTSLQRITYMSLTTHFIDAKWKLHKKILCFCLVNSHKGDELGDLLIRCLIDWGLEKIYALTVDNASANDGLVRVLKDVVNKWGTTILGGKDIYMRCATHIIKLVVGEGTKEKEMNKFVTAIKAVVKYIRQSPMRDVDLHDLASRMRKKYKKYWGNPREMYGCKLDGKLDDDGPLYVAMVKCAMGMLFEEYKRSNYKKFKAANGRRAEKTMLEKYLVEDPKGENKDIDVLQWWKRNEHRFPMLATMAKDVLAVSISTVASKSAFITEDWLRDKAISDMEEEDLDKLDNLEKGFDKLHLDSTILE</sequence>
<dbReference type="SUPFAM" id="SSF53098">
    <property type="entry name" value="Ribonuclease H-like"/>
    <property type="match status" value="1"/>
</dbReference>
<comment type="caution">
    <text evidence="7">The sequence shown here is derived from an EMBL/GenBank/DDBJ whole genome shotgun (WGS) entry which is preliminary data.</text>
</comment>
<dbReference type="InterPro" id="IPR052035">
    <property type="entry name" value="ZnF_BED_domain_contain"/>
</dbReference>
<dbReference type="GO" id="GO:0046983">
    <property type="term" value="F:protein dimerization activity"/>
    <property type="evidence" value="ECO:0007669"/>
    <property type="project" value="InterPro"/>
</dbReference>
<evidence type="ECO:0000256" key="1">
    <source>
        <dbReference type="ARBA" id="ARBA00004123"/>
    </source>
</evidence>
<gene>
    <name evidence="7" type="ORF">SLEP1_g50642</name>
</gene>
<evidence type="ECO:0000259" key="6">
    <source>
        <dbReference type="Pfam" id="PF05699"/>
    </source>
</evidence>
<dbReference type="InterPro" id="IPR012337">
    <property type="entry name" value="RNaseH-like_sf"/>
</dbReference>
<organism evidence="7 8">
    <name type="scientific">Rubroshorea leprosula</name>
    <dbReference type="NCBI Taxonomy" id="152421"/>
    <lineage>
        <taxon>Eukaryota</taxon>
        <taxon>Viridiplantae</taxon>
        <taxon>Streptophyta</taxon>
        <taxon>Embryophyta</taxon>
        <taxon>Tracheophyta</taxon>
        <taxon>Spermatophyta</taxon>
        <taxon>Magnoliopsida</taxon>
        <taxon>eudicotyledons</taxon>
        <taxon>Gunneridae</taxon>
        <taxon>Pentapetalae</taxon>
        <taxon>rosids</taxon>
        <taxon>malvids</taxon>
        <taxon>Malvales</taxon>
        <taxon>Dipterocarpaceae</taxon>
        <taxon>Rubroshorea</taxon>
    </lineage>
</organism>
<proteinExistence type="predicted"/>
<evidence type="ECO:0000313" key="7">
    <source>
        <dbReference type="EMBL" id="GKV43339.1"/>
    </source>
</evidence>
<dbReference type="AlphaFoldDB" id="A0AAV5M0P0"/>
<dbReference type="Proteomes" id="UP001054252">
    <property type="component" value="Unassembled WGS sequence"/>
</dbReference>
<comment type="subcellular location">
    <subcellularLocation>
        <location evidence="1">Nucleus</location>
    </subcellularLocation>
</comment>
<evidence type="ECO:0000256" key="5">
    <source>
        <dbReference type="ARBA" id="ARBA00023242"/>
    </source>
</evidence>
<name>A0AAV5M0P0_9ROSI</name>
<dbReference type="PANTHER" id="PTHR46481:SF10">
    <property type="entry name" value="ZINC FINGER BED DOMAIN-CONTAINING PROTEIN 39"/>
    <property type="match status" value="1"/>
</dbReference>
<dbReference type="InterPro" id="IPR008906">
    <property type="entry name" value="HATC_C_dom"/>
</dbReference>
<keyword evidence="8" id="KW-1185">Reference proteome</keyword>
<evidence type="ECO:0000256" key="3">
    <source>
        <dbReference type="ARBA" id="ARBA00022771"/>
    </source>
</evidence>
<reference evidence="7 8" key="1">
    <citation type="journal article" date="2021" name="Commun. Biol.">
        <title>The genome of Shorea leprosula (Dipterocarpaceae) highlights the ecological relevance of drought in aseasonal tropical rainforests.</title>
        <authorList>
            <person name="Ng K.K.S."/>
            <person name="Kobayashi M.J."/>
            <person name="Fawcett J.A."/>
            <person name="Hatakeyama M."/>
            <person name="Paape T."/>
            <person name="Ng C.H."/>
            <person name="Ang C.C."/>
            <person name="Tnah L.H."/>
            <person name="Lee C.T."/>
            <person name="Nishiyama T."/>
            <person name="Sese J."/>
            <person name="O'Brien M.J."/>
            <person name="Copetti D."/>
            <person name="Mohd Noor M.I."/>
            <person name="Ong R.C."/>
            <person name="Putra M."/>
            <person name="Sireger I.Z."/>
            <person name="Indrioko S."/>
            <person name="Kosugi Y."/>
            <person name="Izuno A."/>
            <person name="Isagi Y."/>
            <person name="Lee S.L."/>
            <person name="Shimizu K.K."/>
        </authorList>
    </citation>
    <scope>NUCLEOTIDE SEQUENCE [LARGE SCALE GENOMIC DNA]</scope>
    <source>
        <strain evidence="7">214</strain>
    </source>
</reference>
<dbReference type="EMBL" id="BPVZ01000167">
    <property type="protein sequence ID" value="GKV43339.1"/>
    <property type="molecule type" value="Genomic_DNA"/>
</dbReference>